<dbReference type="InterPro" id="IPR036291">
    <property type="entry name" value="NAD(P)-bd_dom_sf"/>
</dbReference>
<dbReference type="InterPro" id="IPR020904">
    <property type="entry name" value="Sc_DH/Rdtase_CS"/>
</dbReference>
<dbReference type="AlphaFoldDB" id="A0A0N9HR96"/>
<dbReference type="PANTHER" id="PTHR42879">
    <property type="entry name" value="3-OXOACYL-(ACYL-CARRIER-PROTEIN) REDUCTASE"/>
    <property type="match status" value="1"/>
</dbReference>
<dbReference type="SUPFAM" id="SSF51735">
    <property type="entry name" value="NAD(P)-binding Rossmann-fold domains"/>
    <property type="match status" value="1"/>
</dbReference>
<sequence length="237" mass="24511">MGSVIAGRLSAAGHRVALTARGAEQLADVAGKLPGPSLCLPADATDPAAVRTVFSTVEQTWGPVEVLVLNAGAAVSKPIAKLTDDEWLGQLDLNLTAPFRAMRRAIPAMTERGWGRIIVIASTAGRVGEPNVAAYTASKHGVIGLVRAAAAELARTGVTVNAVCPGYVDTPMTDGWVERISDRTGKPPQHIRAALERKQPINRLITAAEVADVVDLCVASAAITGQAINVDGGAVQS</sequence>
<dbReference type="GO" id="GO:0016491">
    <property type="term" value="F:oxidoreductase activity"/>
    <property type="evidence" value="ECO:0007669"/>
    <property type="project" value="UniProtKB-KW"/>
</dbReference>
<reference evidence="3 4" key="1">
    <citation type="submission" date="2015-07" db="EMBL/GenBank/DDBJ databases">
        <title>Genome sequencing of Kibdelosporangium phytohabitans.</title>
        <authorList>
            <person name="Qin S."/>
            <person name="Xing K."/>
        </authorList>
    </citation>
    <scope>NUCLEOTIDE SEQUENCE [LARGE SCALE GENOMIC DNA]</scope>
    <source>
        <strain evidence="3 4">KLBMP1111</strain>
    </source>
</reference>
<evidence type="ECO:0000313" key="4">
    <source>
        <dbReference type="Proteomes" id="UP000063699"/>
    </source>
</evidence>
<accession>A0A0N9HR96</accession>
<gene>
    <name evidence="3" type="ORF">AOZ06_10950</name>
</gene>
<dbReference type="PROSITE" id="PS00061">
    <property type="entry name" value="ADH_SHORT"/>
    <property type="match status" value="1"/>
</dbReference>
<keyword evidence="4" id="KW-1185">Reference proteome</keyword>
<dbReference type="KEGG" id="kphy:AOZ06_10950"/>
<dbReference type="InterPro" id="IPR050259">
    <property type="entry name" value="SDR"/>
</dbReference>
<keyword evidence="2" id="KW-0560">Oxidoreductase</keyword>
<evidence type="ECO:0000256" key="1">
    <source>
        <dbReference type="ARBA" id="ARBA00006484"/>
    </source>
</evidence>
<dbReference type="STRING" id="860235.AOZ06_10950"/>
<dbReference type="InterPro" id="IPR002347">
    <property type="entry name" value="SDR_fam"/>
</dbReference>
<evidence type="ECO:0000313" key="3">
    <source>
        <dbReference type="EMBL" id="ALG07372.1"/>
    </source>
</evidence>
<organism evidence="3 4">
    <name type="scientific">Kibdelosporangium phytohabitans</name>
    <dbReference type="NCBI Taxonomy" id="860235"/>
    <lineage>
        <taxon>Bacteria</taxon>
        <taxon>Bacillati</taxon>
        <taxon>Actinomycetota</taxon>
        <taxon>Actinomycetes</taxon>
        <taxon>Pseudonocardiales</taxon>
        <taxon>Pseudonocardiaceae</taxon>
        <taxon>Kibdelosporangium</taxon>
    </lineage>
</organism>
<protein>
    <submittedName>
        <fullName evidence="3">3-hydroxyacyl-CoA dehydrogenase</fullName>
    </submittedName>
</protein>
<dbReference type="Gene3D" id="3.40.50.720">
    <property type="entry name" value="NAD(P)-binding Rossmann-like Domain"/>
    <property type="match status" value="1"/>
</dbReference>
<dbReference type="FunFam" id="3.40.50.720:FF:000084">
    <property type="entry name" value="Short-chain dehydrogenase reductase"/>
    <property type="match status" value="1"/>
</dbReference>
<comment type="similarity">
    <text evidence="1">Belongs to the short-chain dehydrogenases/reductases (SDR) family.</text>
</comment>
<name>A0A0N9HR96_9PSEU</name>
<evidence type="ECO:0000256" key="2">
    <source>
        <dbReference type="ARBA" id="ARBA00023002"/>
    </source>
</evidence>
<dbReference type="Pfam" id="PF13561">
    <property type="entry name" value="adh_short_C2"/>
    <property type="match status" value="1"/>
</dbReference>
<dbReference type="PRINTS" id="PR00080">
    <property type="entry name" value="SDRFAMILY"/>
</dbReference>
<dbReference type="Proteomes" id="UP000063699">
    <property type="component" value="Chromosome"/>
</dbReference>
<dbReference type="GO" id="GO:0032787">
    <property type="term" value="P:monocarboxylic acid metabolic process"/>
    <property type="evidence" value="ECO:0007669"/>
    <property type="project" value="UniProtKB-ARBA"/>
</dbReference>
<dbReference type="PANTHER" id="PTHR42879:SF2">
    <property type="entry name" value="3-OXOACYL-[ACYL-CARRIER-PROTEIN] REDUCTASE FABG"/>
    <property type="match status" value="1"/>
</dbReference>
<dbReference type="PRINTS" id="PR00081">
    <property type="entry name" value="GDHRDH"/>
</dbReference>
<dbReference type="EMBL" id="CP012752">
    <property type="protein sequence ID" value="ALG07372.1"/>
    <property type="molecule type" value="Genomic_DNA"/>
</dbReference>
<proteinExistence type="inferred from homology"/>